<dbReference type="OrthoDB" id="1683868at2"/>
<evidence type="ECO:0000256" key="1">
    <source>
        <dbReference type="SAM" id="Phobius"/>
    </source>
</evidence>
<proteinExistence type="predicted"/>
<reference evidence="2 3" key="1">
    <citation type="submission" date="2019-03" db="EMBL/GenBank/DDBJ databases">
        <title>Genomic Encyclopedia of Type Strains, Phase IV (KMG-IV): sequencing the most valuable type-strain genomes for metagenomic binning, comparative biology and taxonomic classification.</title>
        <authorList>
            <person name="Goeker M."/>
        </authorList>
    </citation>
    <scope>NUCLEOTIDE SEQUENCE [LARGE SCALE GENOMIC DNA]</scope>
    <source>
        <strain evidence="2 3">DSM 15969</strain>
    </source>
</reference>
<keyword evidence="1" id="KW-0472">Membrane</keyword>
<dbReference type="RefSeq" id="WP_132082814.1">
    <property type="nucleotide sequence ID" value="NZ_SLUI01000014.1"/>
</dbReference>
<protein>
    <submittedName>
        <fullName evidence="2">Uncharacterized protein</fullName>
    </submittedName>
</protein>
<keyword evidence="1" id="KW-0812">Transmembrane</keyword>
<dbReference type="EMBL" id="SLUI01000014">
    <property type="protein sequence ID" value="TCL35112.1"/>
    <property type="molecule type" value="Genomic_DNA"/>
</dbReference>
<keyword evidence="3" id="KW-1185">Reference proteome</keyword>
<feature type="transmembrane region" description="Helical" evidence="1">
    <location>
        <begin position="39"/>
        <end position="63"/>
    </location>
</feature>
<accession>A0A4R1PTJ9</accession>
<evidence type="ECO:0000313" key="2">
    <source>
        <dbReference type="EMBL" id="TCL35112.1"/>
    </source>
</evidence>
<name>A0A4R1PTJ9_9FIRM</name>
<organism evidence="2 3">
    <name type="scientific">Anaerospora hongkongensis</name>
    <dbReference type="NCBI Taxonomy" id="244830"/>
    <lineage>
        <taxon>Bacteria</taxon>
        <taxon>Bacillati</taxon>
        <taxon>Bacillota</taxon>
        <taxon>Negativicutes</taxon>
        <taxon>Selenomonadales</taxon>
        <taxon>Sporomusaceae</taxon>
        <taxon>Anaerospora</taxon>
    </lineage>
</organism>
<keyword evidence="1" id="KW-1133">Transmembrane helix</keyword>
<dbReference type="Proteomes" id="UP000295063">
    <property type="component" value="Unassembled WGS sequence"/>
</dbReference>
<evidence type="ECO:0000313" key="3">
    <source>
        <dbReference type="Proteomes" id="UP000295063"/>
    </source>
</evidence>
<comment type="caution">
    <text evidence="2">The sequence shown here is derived from an EMBL/GenBank/DDBJ whole genome shotgun (WGS) entry which is preliminary data.</text>
</comment>
<gene>
    <name evidence="2" type="ORF">EV210_114132</name>
</gene>
<dbReference type="AlphaFoldDB" id="A0A4R1PTJ9"/>
<sequence>MWDEIVRGWRVEVALWVCYWNALDRKDQESVRYCADHSLLLSVFWLVVLTGGVMTLGMVIQFLQGGCR</sequence>